<evidence type="ECO:0000313" key="9">
    <source>
        <dbReference type="RefSeq" id="XP_019708863.1"/>
    </source>
</evidence>
<feature type="coiled-coil region" evidence="3">
    <location>
        <begin position="773"/>
        <end position="828"/>
    </location>
</feature>
<dbReference type="Pfam" id="PF07765">
    <property type="entry name" value="KIP1"/>
    <property type="match status" value="1"/>
</dbReference>
<dbReference type="RefSeq" id="XP_010932798.1">
    <property type="nucleotide sequence ID" value="XM_010934496.3"/>
</dbReference>
<feature type="coiled-coil region" evidence="3">
    <location>
        <begin position="1336"/>
        <end position="1363"/>
    </location>
</feature>
<dbReference type="PANTHER" id="PTHR32258:SF6">
    <property type="entry name" value="PROTEIN NETWORKED 1A"/>
    <property type="match status" value="1"/>
</dbReference>
<dbReference type="GO" id="GO:0005886">
    <property type="term" value="C:plasma membrane"/>
    <property type="evidence" value="ECO:0007669"/>
    <property type="project" value="TreeGrafter"/>
</dbReference>
<name>A0A6I9RUZ0_ELAGV</name>
<dbReference type="PROSITE" id="PS51774">
    <property type="entry name" value="NAB"/>
    <property type="match status" value="1"/>
</dbReference>
<organism evidence="8">
    <name type="scientific">Elaeis guineensis var. tenera</name>
    <name type="common">Oil palm</name>
    <dbReference type="NCBI Taxonomy" id="51953"/>
    <lineage>
        <taxon>Eukaryota</taxon>
        <taxon>Viridiplantae</taxon>
        <taxon>Streptophyta</taxon>
        <taxon>Embryophyta</taxon>
        <taxon>Tracheophyta</taxon>
        <taxon>Spermatophyta</taxon>
        <taxon>Magnoliopsida</taxon>
        <taxon>Liliopsida</taxon>
        <taxon>Arecaceae</taxon>
        <taxon>Arecoideae</taxon>
        <taxon>Cocoseae</taxon>
        <taxon>Elaeidinae</taxon>
        <taxon>Elaeis</taxon>
    </lineage>
</organism>
<dbReference type="RefSeq" id="XP_019708863.1">
    <property type="nucleotide sequence ID" value="XM_019853304.2"/>
</dbReference>
<accession>A0A6I9RUZ0</accession>
<feature type="coiled-coil region" evidence="3">
    <location>
        <begin position="1451"/>
        <end position="1583"/>
    </location>
</feature>
<feature type="coiled-coil region" evidence="3">
    <location>
        <begin position="864"/>
        <end position="1117"/>
    </location>
</feature>
<protein>
    <submittedName>
        <fullName evidence="7 8">protein NETWORKED 1D</fullName>
    </submittedName>
</protein>
<comment type="similarity">
    <text evidence="2">Belongs to the NET family.</text>
</comment>
<dbReference type="Proteomes" id="UP000504607">
    <property type="component" value="Chromosome 10"/>
</dbReference>
<evidence type="ECO:0000259" key="5">
    <source>
        <dbReference type="PROSITE" id="PS51774"/>
    </source>
</evidence>
<reference evidence="7 8" key="1">
    <citation type="submission" date="2022-04" db="UniProtKB">
        <authorList>
            <consortium name="RefSeq"/>
        </authorList>
    </citation>
    <scope>IDENTIFICATION</scope>
</reference>
<evidence type="ECO:0000256" key="2">
    <source>
        <dbReference type="ARBA" id="ARBA00038006"/>
    </source>
</evidence>
<sequence>MATLLHGESRQLYSWWWGSHISPKNSKWLQENLTDVDMKVKAMIKLIEEDADSFAKKAEMYYKKRPELMKLVEEFYRAYRALAERYDHATGALRQAHRTMAEAFPNQVPLVLPDESPTGSSGMEVEPQTPEMPAPIRASFDPDELQKDALGVSSHFHAIKRNGALSGESDASSSKKGLKQLNEMFATGEGAAHTNLTEGRVGKGLNFEEEVGKVYEPKSHSESRDLEKQEIVEKEDSSEEMKNLHEEISCLSTEIQNLRNQMTSESERANKAQNEIESLKNSLSKLNSEKNATLLQYQLSLERISSLENEISNGQNEFKKLGDEMMREVMKLRGAEELNQSLRLELDMSERKEKLQQQELNQKQDELEKIIISLEDVQKRCAEAEMALQSREKLYSQCQEEVKLLGLEIQKMIEKLEDMEYSNVGLEEEVHRLKEDNDSLNEQNFSSAIKIKNLQDEIITLKDTKRTLEMALQSMEKLHSQSQDKVKVLGLEIQKGIEKLKDVEQTNAGLEEEVRKLKEEIDSLNEQNISSAAKIKDLQDEIIFLNEAKRTIDHEVDVHVEEKKFLRQELCHLEEDRSNLLQRNQGLMEQIKAVSVNAESLQELVCKLKKEIDGLNEQNLSSAAKVKDLQDEIIFLNETKRTLDHEVSLHVEEKKVLHQELCHLEEYRSDLLQRNQVLMEQIKAVGVNAESIQELARKLKEENDSQNQQILSSAAKVKDLQDEIIFLNETKRALDHEVSLHVEEKKVLQQELCHLEEYGSDLLQRNQVLMEQIKAVSVNAESSQELARKLKEENDSLNEQILSSAAKVKDLQDEIIFLNETKRTLDHEVSLHVEEKKVLQQELCHLEQDRSDLEQRNQLLMEQMKACSVNAESLEELVKELQNGNMELKEICMKHEVEKELILEKLKNMDQLLEKNVFLENSVSDANVELELLRQNVGALEASKESLSSEISTLAADKALLVSQVEIHAKSAEKISEKNTFLENTLSDVNAELECLRTKLKESEESCQSLNDQNSSLLAEKHTFAKQVKSVTESLEYLELRYAALEDKHSSLLREKDLTLTQVKELQDLLKLEKQEHETSIQSYKGQVVTLENQIHCLQEESHLMEEELELEELKNMNALLDIFILQRSLCDMTEGNLILSKECQKHLETSLSAEGQVSQLEKENLVQRGEIMLLTEHNEKLKEGIYHVVKTLNTNNVGSVDRINGEVSLQNMMVDIKRLLNCISDAEDENRHLHIQISVLVTLLKQIGMDLADMRWEKCVMEQELHVKTAELLTLQNKKHELLEMNEELRQVLMASNQREEVLKTEMDILHGQLSVLQASHQMLQTEICEHVEENQSLLKELDRLTEKHNELVDENSVVLAEAMTLEHLYFFFRSLNAERMLELRLLSDDLDCLHLVKNDLDYQIKELNQKTGVLLAENMHLKESITYLEELRSRLLILEFDLNTATGLCEELHLQIESMNKLLTQKDRELSEANQKILSTQEKNKELCTVLEALQLDIVMAKMVKEELEKKISLLSEGNAFRDKETACLTEANEMMQGEINRLHEEAEVLIRRDEHLTSELQKEIDEVKHCEGEIAELLRDAQTSAVNAALYEEKVFELIVEGESFDISAFVQKEMLNEVITLGNAYIGELKEKLLVLEGETRGLKSDLNAYLPLLMSLLDSVTSLEEHTLSLSNLYAPKDHKEQDMTLMFHQHDESSQLSEGHGAVVPAGVLVMQKLIAKVEALKQVIIYTGSLLEQEKFAFIANLEATRKEIEELKATAMEGKVQEGSIRQLNEDEDTDDAESSKVKYEQRMKDIQLDQVSSSSQHGNGVGSYGLSKIEDAEINDQMLQLWETAERDCNHGTWKASSVAMEYDIQAVEDDKGKCPSSELGTEKELGIDKLEIPKRVSESQQEWNKRVLERLASDSQRLSALQTSVEELKGKMESSQKGKQTMNSEYDTISAQLKKAESDLSELIDITGKLMKKAKDYSVPSNDIAIETEELGNMGRRKISEEAWKGSEKIGRLELELQKIQYILLKLEEEHENSRSKVADRKARVLLRDYFYGRRDNPRQKKKSPFCGCLRLKTKGD</sequence>
<keyword evidence="1 3" id="KW-0175">Coiled coil</keyword>
<dbReference type="OrthoDB" id="10255522at2759"/>
<feature type="region of interest" description="Disordered" evidence="4">
    <location>
        <begin position="216"/>
        <end position="240"/>
    </location>
</feature>
<evidence type="ECO:0000313" key="8">
    <source>
        <dbReference type="RefSeq" id="XP_010932798.1"/>
    </source>
</evidence>
<evidence type="ECO:0000313" key="6">
    <source>
        <dbReference type="Proteomes" id="UP000504607"/>
    </source>
</evidence>
<dbReference type="InterPro" id="IPR011684">
    <property type="entry name" value="NAB"/>
</dbReference>
<keyword evidence="6" id="KW-1185">Reference proteome</keyword>
<feature type="domain" description="NAB" evidence="5">
    <location>
        <begin position="13"/>
        <end position="93"/>
    </location>
</feature>
<feature type="coiled-coil region" evidence="3">
    <location>
        <begin position="584"/>
        <end position="646"/>
    </location>
</feature>
<feature type="region of interest" description="Disordered" evidence="4">
    <location>
        <begin position="1767"/>
        <end position="1787"/>
    </location>
</feature>
<gene>
    <name evidence="7 8 9" type="primary">LOC105053374</name>
</gene>
<dbReference type="KEGG" id="egu:105053374"/>
<evidence type="ECO:0000256" key="3">
    <source>
        <dbReference type="SAM" id="Coils"/>
    </source>
</evidence>
<evidence type="ECO:0000313" key="7">
    <source>
        <dbReference type="RefSeq" id="XP_010932797.1"/>
    </source>
</evidence>
<feature type="coiled-coil region" evidence="3">
    <location>
        <begin position="689"/>
        <end position="737"/>
    </location>
</feature>
<dbReference type="PANTHER" id="PTHR32258">
    <property type="entry name" value="PROTEIN NETWORKED 4A"/>
    <property type="match status" value="1"/>
</dbReference>
<evidence type="ECO:0000256" key="4">
    <source>
        <dbReference type="SAM" id="MobiDB-lite"/>
    </source>
</evidence>
<dbReference type="GeneID" id="105053374"/>
<dbReference type="GO" id="GO:0051015">
    <property type="term" value="F:actin filament binding"/>
    <property type="evidence" value="ECO:0007669"/>
    <property type="project" value="TreeGrafter"/>
</dbReference>
<evidence type="ECO:0000256" key="1">
    <source>
        <dbReference type="ARBA" id="ARBA00023054"/>
    </source>
</evidence>
<dbReference type="InterPro" id="IPR051861">
    <property type="entry name" value="NET_actin-binding_domain"/>
</dbReference>
<feature type="coiled-coil region" evidence="3">
    <location>
        <begin position="1933"/>
        <end position="1960"/>
    </location>
</feature>
<dbReference type="RefSeq" id="XP_010932797.1">
    <property type="nucleotide sequence ID" value="XM_010934495.3"/>
</dbReference>
<proteinExistence type="inferred from homology"/>